<keyword evidence="2" id="KW-0813">Transport</keyword>
<dbReference type="EMBL" id="NHZQ01000445">
    <property type="protein sequence ID" value="PSK34877.1"/>
    <property type="molecule type" value="Genomic_DNA"/>
</dbReference>
<dbReference type="GO" id="GO:0022841">
    <property type="term" value="F:potassium ion leak channel activity"/>
    <property type="evidence" value="ECO:0007669"/>
    <property type="project" value="TreeGrafter"/>
</dbReference>
<feature type="domain" description="Potassium channel" evidence="10">
    <location>
        <begin position="386"/>
        <end position="457"/>
    </location>
</feature>
<feature type="transmembrane region" description="Helical" evidence="9">
    <location>
        <begin position="48"/>
        <end position="79"/>
    </location>
</feature>
<feature type="transmembrane region" description="Helical" evidence="9">
    <location>
        <begin position="433"/>
        <end position="451"/>
    </location>
</feature>
<reference evidence="11 12" key="1">
    <citation type="submission" date="2017-05" db="EMBL/GenBank/DDBJ databases">
        <title>Draft genome sequence of Elsinoe australis.</title>
        <authorList>
            <person name="Cheng Q."/>
        </authorList>
    </citation>
    <scope>NUCLEOTIDE SEQUENCE [LARGE SCALE GENOMIC DNA]</scope>
    <source>
        <strain evidence="11 12">NL1</strain>
    </source>
</reference>
<evidence type="ECO:0000256" key="7">
    <source>
        <dbReference type="ARBA" id="ARBA00023303"/>
    </source>
</evidence>
<keyword evidence="4 9" id="KW-1133">Transmembrane helix</keyword>
<feature type="transmembrane region" description="Helical" evidence="9">
    <location>
        <begin position="373"/>
        <end position="397"/>
    </location>
</feature>
<dbReference type="InterPro" id="IPR003280">
    <property type="entry name" value="2pore_dom_K_chnl"/>
</dbReference>
<evidence type="ECO:0000256" key="6">
    <source>
        <dbReference type="ARBA" id="ARBA00023136"/>
    </source>
</evidence>
<evidence type="ECO:0000259" key="10">
    <source>
        <dbReference type="Pfam" id="PF07885"/>
    </source>
</evidence>
<evidence type="ECO:0000313" key="12">
    <source>
        <dbReference type="Proteomes" id="UP000243723"/>
    </source>
</evidence>
<gene>
    <name evidence="11" type="ORF">B9Z65_1460</name>
</gene>
<dbReference type="GO" id="GO:0005886">
    <property type="term" value="C:plasma membrane"/>
    <property type="evidence" value="ECO:0007669"/>
    <property type="project" value="TreeGrafter"/>
</dbReference>
<evidence type="ECO:0000256" key="4">
    <source>
        <dbReference type="ARBA" id="ARBA00022989"/>
    </source>
</evidence>
<evidence type="ECO:0000256" key="8">
    <source>
        <dbReference type="SAM" id="MobiDB-lite"/>
    </source>
</evidence>
<dbReference type="PANTHER" id="PTHR11003:SF301">
    <property type="entry name" value="POTASSIUM CHANNEL PROTEIN"/>
    <property type="match status" value="1"/>
</dbReference>
<feature type="transmembrane region" description="Helical" evidence="9">
    <location>
        <begin position="135"/>
        <end position="160"/>
    </location>
</feature>
<dbReference type="SUPFAM" id="SSF81324">
    <property type="entry name" value="Voltage-gated potassium channels"/>
    <property type="match status" value="2"/>
</dbReference>
<feature type="compositionally biased region" description="Basic and acidic residues" evidence="8">
    <location>
        <begin position="28"/>
        <end position="40"/>
    </location>
</feature>
<dbReference type="GO" id="GO:0015271">
    <property type="term" value="F:outward rectifier potassium channel activity"/>
    <property type="evidence" value="ECO:0007669"/>
    <property type="project" value="TreeGrafter"/>
</dbReference>
<dbReference type="Gene3D" id="1.10.287.70">
    <property type="match status" value="2"/>
</dbReference>
<dbReference type="InterPro" id="IPR013099">
    <property type="entry name" value="K_chnl_dom"/>
</dbReference>
<organism evidence="11 12">
    <name type="scientific">Elsinoe australis</name>
    <dbReference type="NCBI Taxonomy" id="40998"/>
    <lineage>
        <taxon>Eukaryota</taxon>
        <taxon>Fungi</taxon>
        <taxon>Dikarya</taxon>
        <taxon>Ascomycota</taxon>
        <taxon>Pezizomycotina</taxon>
        <taxon>Dothideomycetes</taxon>
        <taxon>Dothideomycetidae</taxon>
        <taxon>Myriangiales</taxon>
        <taxon>Elsinoaceae</taxon>
        <taxon>Elsinoe</taxon>
    </lineage>
</organism>
<feature type="transmembrane region" description="Helical" evidence="9">
    <location>
        <begin position="180"/>
        <end position="202"/>
    </location>
</feature>
<evidence type="ECO:0000256" key="5">
    <source>
        <dbReference type="ARBA" id="ARBA00023065"/>
    </source>
</evidence>
<dbReference type="AlphaFoldDB" id="A0A2P7YFZ3"/>
<proteinExistence type="predicted"/>
<dbReference type="OrthoDB" id="297496at2759"/>
<sequence length="715" mass="79887">MNDPGTDKAISEATKAKNLNVQPGQDDGMSKDRAKREKQRRDYQDPSLWWFASTGCPLIAGTFGPLANAFSICALVRGWRVYIADGQTESTGDRINDPPWALAINALSLASALAANSALLLNMSRRLRFKIAQPISVIGFFVAGILLVADLSAFAASPTYHIPLDDPAAPANRHALTSAYYYGIQAAAIYLIISALMSLTAWGAWKNHFEGGFRLTMAQRTLMLQTMSFVFYLLIGALIFSRIEGWEFLDAVYWADLTLLTIGLGSDFAPSTHLGRSLLFFFAIGGIIIIGLVIGSIRTLVLDRGKRKISARIMEKKRLRAIRSINPQKQEIKVSRFATMHFDNDNMDVSSRRQLEFAVMRSVQDHADRDRKWMALLLSTTAAFGLWVLGALVFSHSERPQQWSYFNAMYFSYTCLITVGYGDFYPQSNSGRAFFVFWTLLAIPTLTILISDMSDTVVAAFSDLTVWIGSLTVLPDERGFKATLKSFLRQFASGHIDANEFNKDTPPGILGEFANPRHNIPAPASSDLSSDITDRLAAHLEEEEINDAATNTEGDILERDVRFYHLVLAREIRTLMRDLNASPPKRYTWQEWEYYLRLMDNADPNGDGSDADLEEKHLVPAPLRQSSTIAAFKQARAERTYSWLGEQSPLLSWRSETEWILERLGVTLERELLWRRKGGKRGRPPVGMKEVMAGRKEKESASGSGSGSASREEVV</sequence>
<feature type="compositionally biased region" description="Basic and acidic residues" evidence="8">
    <location>
        <begin position="1"/>
        <end position="10"/>
    </location>
</feature>
<keyword evidence="3 9" id="KW-0812">Transmembrane</keyword>
<keyword evidence="5" id="KW-0406">Ion transport</keyword>
<dbReference type="STRING" id="40998.A0A2P7YFZ3"/>
<keyword evidence="12" id="KW-1185">Reference proteome</keyword>
<feature type="region of interest" description="Disordered" evidence="8">
    <location>
        <begin position="678"/>
        <end position="715"/>
    </location>
</feature>
<evidence type="ECO:0000313" key="11">
    <source>
        <dbReference type="EMBL" id="PSK34877.1"/>
    </source>
</evidence>
<dbReference type="PANTHER" id="PTHR11003">
    <property type="entry name" value="POTASSIUM CHANNEL, SUBFAMILY K"/>
    <property type="match status" value="1"/>
</dbReference>
<name>A0A2P7YFZ3_9PEZI</name>
<comment type="subcellular location">
    <subcellularLocation>
        <location evidence="1">Membrane</location>
        <topology evidence="1">Multi-pass membrane protein</topology>
    </subcellularLocation>
</comment>
<feature type="region of interest" description="Disordered" evidence="8">
    <location>
        <begin position="1"/>
        <end position="40"/>
    </location>
</feature>
<protein>
    <recommendedName>
        <fullName evidence="10">Potassium channel domain-containing protein</fullName>
    </recommendedName>
</protein>
<keyword evidence="7" id="KW-0407">Ion channel</keyword>
<evidence type="ECO:0000256" key="3">
    <source>
        <dbReference type="ARBA" id="ARBA00022692"/>
    </source>
</evidence>
<keyword evidence="6 9" id="KW-0472">Membrane</keyword>
<feature type="transmembrane region" description="Helical" evidence="9">
    <location>
        <begin position="222"/>
        <end position="243"/>
    </location>
</feature>
<feature type="transmembrane region" description="Helical" evidence="9">
    <location>
        <begin position="278"/>
        <end position="301"/>
    </location>
</feature>
<feature type="transmembrane region" description="Helical" evidence="9">
    <location>
        <begin position="99"/>
        <end position="123"/>
    </location>
</feature>
<feature type="transmembrane region" description="Helical" evidence="9">
    <location>
        <begin position="403"/>
        <end position="421"/>
    </location>
</feature>
<feature type="domain" description="Potassium channel" evidence="10">
    <location>
        <begin position="229"/>
        <end position="300"/>
    </location>
</feature>
<evidence type="ECO:0000256" key="9">
    <source>
        <dbReference type="SAM" id="Phobius"/>
    </source>
</evidence>
<dbReference type="Proteomes" id="UP000243723">
    <property type="component" value="Unassembled WGS sequence"/>
</dbReference>
<dbReference type="Pfam" id="PF07885">
    <property type="entry name" value="Ion_trans_2"/>
    <property type="match status" value="2"/>
</dbReference>
<dbReference type="GO" id="GO:0030322">
    <property type="term" value="P:stabilization of membrane potential"/>
    <property type="evidence" value="ECO:0007669"/>
    <property type="project" value="TreeGrafter"/>
</dbReference>
<evidence type="ECO:0000256" key="1">
    <source>
        <dbReference type="ARBA" id="ARBA00004141"/>
    </source>
</evidence>
<accession>A0A2P7YFZ3</accession>
<evidence type="ECO:0000256" key="2">
    <source>
        <dbReference type="ARBA" id="ARBA00022448"/>
    </source>
</evidence>
<comment type="caution">
    <text evidence="11">The sequence shown here is derived from an EMBL/GenBank/DDBJ whole genome shotgun (WGS) entry which is preliminary data.</text>
</comment>